<keyword evidence="4 12" id="KW-0210">Decarboxylase</keyword>
<comment type="function">
    <text evidence="12">Catalyzes the formation of phosphatidylethanolamine (PtdEtn) from phosphatidylserine (PtdSer).</text>
</comment>
<feature type="chain" id="PRO_5044925377" description="Phosphatidylserine decarboxylase beta chain" evidence="12">
    <location>
        <begin position="1"/>
        <end position="263"/>
    </location>
</feature>
<dbReference type="InterPro" id="IPR033177">
    <property type="entry name" value="PSD-B"/>
</dbReference>
<evidence type="ECO:0000256" key="9">
    <source>
        <dbReference type="ARBA" id="ARBA00023239"/>
    </source>
</evidence>
<keyword evidence="11 12" id="KW-0670">Pyruvate</keyword>
<comment type="subunit">
    <text evidence="12">Heterodimer of a large membrane-associated beta subunit and a small pyruvoyl-containing alpha subunit.</text>
</comment>
<organism evidence="13 14">
    <name type="scientific">Candidatus Competibacter phosphatis</name>
    <dbReference type="NCBI Taxonomy" id="221280"/>
    <lineage>
        <taxon>Bacteria</taxon>
        <taxon>Pseudomonadati</taxon>
        <taxon>Pseudomonadota</taxon>
        <taxon>Gammaproteobacteria</taxon>
        <taxon>Candidatus Competibacteraceae</taxon>
        <taxon>Candidatus Competibacter</taxon>
    </lineage>
</organism>
<keyword evidence="9 12" id="KW-0456">Lyase</keyword>
<dbReference type="Proteomes" id="UP000760480">
    <property type="component" value="Unassembled WGS sequence"/>
</dbReference>
<dbReference type="EC" id="4.1.1.65" evidence="12"/>
<feature type="modified residue" description="Pyruvic acid (Ser); by autocatalysis" evidence="12">
    <location>
        <position position="264"/>
    </location>
</feature>
<name>A0ABX1TLQ8_9GAMM</name>
<comment type="caution">
    <text evidence="13">The sequence shown here is derived from an EMBL/GenBank/DDBJ whole genome shotgun (WGS) entry which is preliminary data.</text>
</comment>
<dbReference type="PANTHER" id="PTHR10067:SF6">
    <property type="entry name" value="PHOSPHATIDYLSERINE DECARBOXYLASE PROENZYME, MITOCHONDRIAL"/>
    <property type="match status" value="1"/>
</dbReference>
<keyword evidence="10 12" id="KW-1208">Phospholipid metabolism</keyword>
<comment type="cofactor">
    <cofactor evidence="12">
        <name>pyruvate</name>
        <dbReference type="ChEBI" id="CHEBI:15361"/>
    </cofactor>
    <text evidence="12">Binds 1 pyruvoyl group covalently per subunit.</text>
</comment>
<evidence type="ECO:0000256" key="4">
    <source>
        <dbReference type="ARBA" id="ARBA00022793"/>
    </source>
</evidence>
<keyword evidence="5 12" id="KW-0443">Lipid metabolism</keyword>
<feature type="site" description="Cleavage (non-hydrolytic); by autocatalysis" evidence="12">
    <location>
        <begin position="263"/>
        <end position="264"/>
    </location>
</feature>
<dbReference type="Pfam" id="PF02666">
    <property type="entry name" value="PS_Dcarbxylase"/>
    <property type="match status" value="1"/>
</dbReference>
<dbReference type="NCBIfam" id="TIGR00163">
    <property type="entry name" value="PS_decarb"/>
    <property type="match status" value="1"/>
</dbReference>
<keyword evidence="14" id="KW-1185">Reference proteome</keyword>
<accession>A0ABX1TLQ8</accession>
<keyword evidence="8 12" id="KW-0594">Phospholipid biosynthesis</keyword>
<dbReference type="EMBL" id="SPMZ01000044">
    <property type="protein sequence ID" value="NMQ20318.1"/>
    <property type="molecule type" value="Genomic_DNA"/>
</dbReference>
<comment type="subcellular location">
    <subcellularLocation>
        <location evidence="12">Cell membrane</location>
        <topology evidence="12">Peripheral membrane protein</topology>
    </subcellularLocation>
</comment>
<evidence type="ECO:0000256" key="5">
    <source>
        <dbReference type="ARBA" id="ARBA00023098"/>
    </source>
</evidence>
<feature type="active site" description="Charge relay system; for autoendoproteolytic cleavage activity" evidence="12">
    <location>
        <position position="264"/>
    </location>
</feature>
<comment type="pathway">
    <text evidence="1">Lipid metabolism.</text>
</comment>
<evidence type="ECO:0000256" key="2">
    <source>
        <dbReference type="ARBA" id="ARBA00022475"/>
    </source>
</evidence>
<evidence type="ECO:0000313" key="14">
    <source>
        <dbReference type="Proteomes" id="UP000760480"/>
    </source>
</evidence>
<evidence type="ECO:0000256" key="11">
    <source>
        <dbReference type="ARBA" id="ARBA00023317"/>
    </source>
</evidence>
<evidence type="ECO:0000256" key="3">
    <source>
        <dbReference type="ARBA" id="ARBA00022516"/>
    </source>
</evidence>
<comment type="pathway">
    <text evidence="12">Phospholipid metabolism; phosphatidylethanolamine biosynthesis; phosphatidylethanolamine from CDP-diacylglycerol: step 2/2.</text>
</comment>
<reference evidence="13 14" key="1">
    <citation type="submission" date="2019-03" db="EMBL/GenBank/DDBJ databases">
        <title>Metabolic reconstructions from genomes of highly enriched 'Candidatus Accumulibacter' and 'Candidatus Competibacter' bioreactor populations.</title>
        <authorList>
            <person name="Annavajhala M.K."/>
            <person name="Welles L."/>
            <person name="Abbas B."/>
            <person name="Sorokin D."/>
            <person name="Park H."/>
            <person name="Van Loosdrecht M."/>
            <person name="Chandran K."/>
        </authorList>
    </citation>
    <scope>NUCLEOTIDE SEQUENCE [LARGE SCALE GENOMIC DNA]</scope>
    <source>
        <strain evidence="13 14">SBR_G</strain>
    </source>
</reference>
<comment type="catalytic activity">
    <reaction evidence="12">
        <text>a 1,2-diacyl-sn-glycero-3-phospho-L-serine + H(+) = a 1,2-diacyl-sn-glycero-3-phosphoethanolamine + CO2</text>
        <dbReference type="Rhea" id="RHEA:20828"/>
        <dbReference type="ChEBI" id="CHEBI:15378"/>
        <dbReference type="ChEBI" id="CHEBI:16526"/>
        <dbReference type="ChEBI" id="CHEBI:57262"/>
        <dbReference type="ChEBI" id="CHEBI:64612"/>
        <dbReference type="EC" id="4.1.1.65"/>
    </reaction>
</comment>
<feature type="active site" description="Charge relay system; for autoendoproteolytic cleavage activity" evidence="12">
    <location>
        <position position="101"/>
    </location>
</feature>
<comment type="PTM">
    <text evidence="12">Is synthesized initially as an inactive proenzyme. Formation of the active enzyme involves a self-maturation process in which the active site pyruvoyl group is generated from an internal serine residue via an autocatalytic post-translational modification. Two non-identical subunits are generated from the proenzyme in this reaction, and the pyruvate is formed at the N-terminus of the alpha chain, which is derived from the carboxyl end of the proenzyme. The autoendoproteolytic cleavage occurs by a canonical serine protease mechanism, in which the side chain hydroxyl group of the serine supplies its oxygen atom to form the C-terminus of the beta chain, while the remainder of the serine residue undergoes an oxidative deamination to produce ammonia and the pyruvoyl prosthetic group on the alpha chain. During this reaction, the Ser that is part of the protease active site of the proenzyme becomes the pyruvoyl prosthetic group, which constitutes an essential element of the active site of the mature decarboxylase.</text>
</comment>
<sequence length="301" mass="32600">MSDPDTAAPATLGDHLRHWPQYLLPQRWLTRLTYRVTRVRAPWFKNALIRSFARGFGVNLDEALDPDPRAYPDFNAFFTRALKPEVRPLAPGDRTVCCPVDGAVSQIGIAQADRLLQAKGRTFSLAALLGGDMERARPFQGGAFTTLYLSPRDYHRIHMPLTGQLREMVHVPGALFSVSPLTARMVPELFARNERVAALFDTEAGPMALVLVGAINVASIETVWAGAITPPLGTTIRHWRYPSSGAGAVRLDQGAEMGRFNMGSTVILLFGAGAVRWETAIQPGAAVRMGQALGAGSAPGT</sequence>
<dbReference type="GO" id="GO:0004609">
    <property type="term" value="F:phosphatidylserine decarboxylase activity"/>
    <property type="evidence" value="ECO:0007669"/>
    <property type="project" value="UniProtKB-EC"/>
</dbReference>
<keyword evidence="3 12" id="KW-0444">Lipid biosynthesis</keyword>
<evidence type="ECO:0000256" key="1">
    <source>
        <dbReference type="ARBA" id="ARBA00005189"/>
    </source>
</evidence>
<feature type="active site" description="Schiff-base intermediate with substrate; via pyruvic acid; for decarboxylase activity" evidence="12">
    <location>
        <position position="264"/>
    </location>
</feature>
<keyword evidence="2 12" id="KW-1003">Cell membrane</keyword>
<evidence type="ECO:0000256" key="7">
    <source>
        <dbReference type="ARBA" id="ARBA00023145"/>
    </source>
</evidence>
<protein>
    <recommendedName>
        <fullName evidence="12">Phosphatidylserine decarboxylase proenzyme</fullName>
        <ecNumber evidence="12">4.1.1.65</ecNumber>
    </recommendedName>
    <component>
        <recommendedName>
            <fullName evidence="12">Phosphatidylserine decarboxylase alpha chain</fullName>
        </recommendedName>
    </component>
    <component>
        <recommendedName>
            <fullName evidence="12">Phosphatidylserine decarboxylase beta chain</fullName>
        </recommendedName>
    </component>
</protein>
<evidence type="ECO:0000256" key="6">
    <source>
        <dbReference type="ARBA" id="ARBA00023136"/>
    </source>
</evidence>
<dbReference type="PANTHER" id="PTHR10067">
    <property type="entry name" value="PHOSPHATIDYLSERINE DECARBOXYLASE"/>
    <property type="match status" value="1"/>
</dbReference>
<evidence type="ECO:0000256" key="10">
    <source>
        <dbReference type="ARBA" id="ARBA00023264"/>
    </source>
</evidence>
<keyword evidence="6 12" id="KW-0472">Membrane</keyword>
<evidence type="ECO:0000256" key="12">
    <source>
        <dbReference type="HAMAP-Rule" id="MF_00662"/>
    </source>
</evidence>
<dbReference type="InterPro" id="IPR033178">
    <property type="entry name" value="PSD_type1_pro"/>
</dbReference>
<gene>
    <name evidence="12 13" type="primary">psd</name>
    <name evidence="13" type="ORF">E4P82_14600</name>
</gene>
<feature type="chain" id="PRO_5044925378" description="Phosphatidylserine decarboxylase alpha chain" evidence="12">
    <location>
        <begin position="264"/>
        <end position="301"/>
    </location>
</feature>
<dbReference type="HAMAP" id="MF_00662">
    <property type="entry name" value="PS_decarb_PSD_B_type1"/>
    <property type="match status" value="1"/>
</dbReference>
<proteinExistence type="inferred from homology"/>
<evidence type="ECO:0000256" key="8">
    <source>
        <dbReference type="ARBA" id="ARBA00023209"/>
    </source>
</evidence>
<dbReference type="InterPro" id="IPR003817">
    <property type="entry name" value="PS_Dcarbxylase"/>
</dbReference>
<comment type="similarity">
    <text evidence="12">Belongs to the phosphatidylserine decarboxylase family. PSD-B subfamily. Prokaryotic type I sub-subfamily.</text>
</comment>
<evidence type="ECO:0000313" key="13">
    <source>
        <dbReference type="EMBL" id="NMQ20318.1"/>
    </source>
</evidence>
<feature type="active site" description="Charge relay system; for autoendoproteolytic cleavage activity" evidence="12">
    <location>
        <position position="158"/>
    </location>
</feature>
<keyword evidence="7 12" id="KW-0865">Zymogen</keyword>